<dbReference type="Gene3D" id="3.10.450.50">
    <property type="match status" value="1"/>
</dbReference>
<organism evidence="2 3">
    <name type="scientific">Pseudomonas jinjuensis</name>
    <dbReference type="NCBI Taxonomy" id="198616"/>
    <lineage>
        <taxon>Bacteria</taxon>
        <taxon>Pseudomonadati</taxon>
        <taxon>Pseudomonadota</taxon>
        <taxon>Gammaproteobacteria</taxon>
        <taxon>Pseudomonadales</taxon>
        <taxon>Pseudomonadaceae</taxon>
        <taxon>Pseudomonas</taxon>
    </lineage>
</organism>
<dbReference type="AlphaFoldDB" id="A0A1H0PCR2"/>
<dbReference type="InterPro" id="IPR037401">
    <property type="entry name" value="SnoaL-like"/>
</dbReference>
<feature type="domain" description="SnoaL-like" evidence="1">
    <location>
        <begin position="12"/>
        <end position="129"/>
    </location>
</feature>
<name>A0A1H0PCR2_9PSED</name>
<proteinExistence type="predicted"/>
<dbReference type="RefSeq" id="WP_084314084.1">
    <property type="nucleotide sequence ID" value="NZ_FNIJ01000020.1"/>
</dbReference>
<evidence type="ECO:0000313" key="3">
    <source>
        <dbReference type="Proteomes" id="UP000242957"/>
    </source>
</evidence>
<dbReference type="EMBL" id="FNIJ01000020">
    <property type="protein sequence ID" value="SDP02438.1"/>
    <property type="molecule type" value="Genomic_DNA"/>
</dbReference>
<dbReference type="InterPro" id="IPR032710">
    <property type="entry name" value="NTF2-like_dom_sf"/>
</dbReference>
<dbReference type="Proteomes" id="UP000242957">
    <property type="component" value="Unassembled WGS sequence"/>
</dbReference>
<evidence type="ECO:0000259" key="1">
    <source>
        <dbReference type="Pfam" id="PF13577"/>
    </source>
</evidence>
<accession>A0A1H0PCR2</accession>
<gene>
    <name evidence="2" type="ORF">SAMN05216193_12034</name>
</gene>
<dbReference type="OrthoDB" id="1492465at2"/>
<keyword evidence="3" id="KW-1185">Reference proteome</keyword>
<evidence type="ECO:0000313" key="2">
    <source>
        <dbReference type="EMBL" id="SDP02438.1"/>
    </source>
</evidence>
<dbReference type="Pfam" id="PF13577">
    <property type="entry name" value="SnoaL_4"/>
    <property type="match status" value="1"/>
</dbReference>
<sequence>MDMNQLHARLDRLESIEAIRQLAGKYSLSLDMRDLDAHVNLFAPDIRVGREKVGRAHLKAWVDDTLRHQFTGTSHHLGQHVIEFVDADHAIGVVYSKNEHETGAEWVIMQMLYWDDYERIDGQWYFRRRLPCYWYATDLNKPPIGDMKMRWPGREPYHGTFHDLFPSWKEFWNNEPDGEELPQVAEPAPLEAFLRRMRRDTRPPKIRVR</sequence>
<dbReference type="SUPFAM" id="SSF54427">
    <property type="entry name" value="NTF2-like"/>
    <property type="match status" value="1"/>
</dbReference>
<reference evidence="3" key="1">
    <citation type="submission" date="2016-10" db="EMBL/GenBank/DDBJ databases">
        <authorList>
            <person name="Varghese N."/>
            <person name="Submissions S."/>
        </authorList>
    </citation>
    <scope>NUCLEOTIDE SEQUENCE [LARGE SCALE GENOMIC DNA]</scope>
    <source>
        <strain evidence="3">JCM 21621</strain>
    </source>
</reference>
<protein>
    <submittedName>
        <fullName evidence="2">SnoaL-like domain-containing protein</fullName>
    </submittedName>
</protein>
<dbReference type="STRING" id="198616.SAMN05216193_12034"/>